<proteinExistence type="predicted"/>
<keyword evidence="3" id="KW-1185">Reference proteome</keyword>
<dbReference type="Gramene" id="TuG1812G0500005178.01.T01">
    <property type="protein sequence ID" value="TuG1812G0500005178.01.T01.cds293353"/>
    <property type="gene ID" value="TuG1812G0500005178.01"/>
</dbReference>
<dbReference type="EnsemblPlants" id="TuG1812G0500005178.01.T01">
    <property type="protein sequence ID" value="TuG1812G0500005178.01.T01.cds293353"/>
    <property type="gene ID" value="TuG1812G0500005178.01"/>
</dbReference>
<name>A0A8R7QI44_TRIUA</name>
<evidence type="ECO:0000313" key="3">
    <source>
        <dbReference type="Proteomes" id="UP000015106"/>
    </source>
</evidence>
<protein>
    <submittedName>
        <fullName evidence="2">Uncharacterized protein</fullName>
    </submittedName>
</protein>
<sequence>MGRIESGWGWGDLRPAAALGLLGLDHAAGGVGDALEGLVDGIAAADEEPRDHLRVALAAGLLELAARVGAQRVAPRHAALVGPLEQARRAQDVPVQPQRLPPRARQPPPRQGLRRVVVEDGGGGGPLLGEVAVEELVDGVGPLVDGSGQRRPRPRAGEGAEERRAPCACGHGHGGASCGSGRRLGSFCGSGSGRAEWRLDLVGLRLAAKAPSHQRAANCSEFQIGSTMIQNYSYFDFHSKSDQELDDHNIFDFTHNPQ</sequence>
<feature type="region of interest" description="Disordered" evidence="1">
    <location>
        <begin position="140"/>
        <end position="177"/>
    </location>
</feature>
<feature type="compositionally biased region" description="Low complexity" evidence="1">
    <location>
        <begin position="92"/>
        <end position="103"/>
    </location>
</feature>
<organism evidence="2 3">
    <name type="scientific">Triticum urartu</name>
    <name type="common">Red wild einkorn</name>
    <name type="synonym">Crithodium urartu</name>
    <dbReference type="NCBI Taxonomy" id="4572"/>
    <lineage>
        <taxon>Eukaryota</taxon>
        <taxon>Viridiplantae</taxon>
        <taxon>Streptophyta</taxon>
        <taxon>Embryophyta</taxon>
        <taxon>Tracheophyta</taxon>
        <taxon>Spermatophyta</taxon>
        <taxon>Magnoliopsida</taxon>
        <taxon>Liliopsida</taxon>
        <taxon>Poales</taxon>
        <taxon>Poaceae</taxon>
        <taxon>BOP clade</taxon>
        <taxon>Pooideae</taxon>
        <taxon>Triticodae</taxon>
        <taxon>Triticeae</taxon>
        <taxon>Triticinae</taxon>
        <taxon>Triticum</taxon>
    </lineage>
</organism>
<dbReference type="AlphaFoldDB" id="A0A8R7QI44"/>
<accession>A0A8R7QI44</accession>
<dbReference type="Proteomes" id="UP000015106">
    <property type="component" value="Chromosome 5"/>
</dbReference>
<reference evidence="3" key="1">
    <citation type="journal article" date="2013" name="Nature">
        <title>Draft genome of the wheat A-genome progenitor Triticum urartu.</title>
        <authorList>
            <person name="Ling H.Q."/>
            <person name="Zhao S."/>
            <person name="Liu D."/>
            <person name="Wang J."/>
            <person name="Sun H."/>
            <person name="Zhang C."/>
            <person name="Fan H."/>
            <person name="Li D."/>
            <person name="Dong L."/>
            <person name="Tao Y."/>
            <person name="Gao C."/>
            <person name="Wu H."/>
            <person name="Li Y."/>
            <person name="Cui Y."/>
            <person name="Guo X."/>
            <person name="Zheng S."/>
            <person name="Wang B."/>
            <person name="Yu K."/>
            <person name="Liang Q."/>
            <person name="Yang W."/>
            <person name="Lou X."/>
            <person name="Chen J."/>
            <person name="Feng M."/>
            <person name="Jian J."/>
            <person name="Zhang X."/>
            <person name="Luo G."/>
            <person name="Jiang Y."/>
            <person name="Liu J."/>
            <person name="Wang Z."/>
            <person name="Sha Y."/>
            <person name="Zhang B."/>
            <person name="Wu H."/>
            <person name="Tang D."/>
            <person name="Shen Q."/>
            <person name="Xue P."/>
            <person name="Zou S."/>
            <person name="Wang X."/>
            <person name="Liu X."/>
            <person name="Wang F."/>
            <person name="Yang Y."/>
            <person name="An X."/>
            <person name="Dong Z."/>
            <person name="Zhang K."/>
            <person name="Zhang X."/>
            <person name="Luo M.C."/>
            <person name="Dvorak J."/>
            <person name="Tong Y."/>
            <person name="Wang J."/>
            <person name="Yang H."/>
            <person name="Li Z."/>
            <person name="Wang D."/>
            <person name="Zhang A."/>
            <person name="Wang J."/>
        </authorList>
    </citation>
    <scope>NUCLEOTIDE SEQUENCE</scope>
    <source>
        <strain evidence="3">cv. G1812</strain>
    </source>
</reference>
<feature type="compositionally biased region" description="Basic and acidic residues" evidence="1">
    <location>
        <begin position="155"/>
        <end position="165"/>
    </location>
</feature>
<reference evidence="2" key="3">
    <citation type="submission" date="2022-06" db="UniProtKB">
        <authorList>
            <consortium name="EnsemblPlants"/>
        </authorList>
    </citation>
    <scope>IDENTIFICATION</scope>
</reference>
<feature type="region of interest" description="Disordered" evidence="1">
    <location>
        <begin position="84"/>
        <end position="119"/>
    </location>
</feature>
<reference evidence="2" key="2">
    <citation type="submission" date="2018-03" db="EMBL/GenBank/DDBJ databases">
        <title>The Triticum urartu genome reveals the dynamic nature of wheat genome evolution.</title>
        <authorList>
            <person name="Ling H."/>
            <person name="Ma B."/>
            <person name="Shi X."/>
            <person name="Liu H."/>
            <person name="Dong L."/>
            <person name="Sun H."/>
            <person name="Cao Y."/>
            <person name="Gao Q."/>
            <person name="Zheng S."/>
            <person name="Li Y."/>
            <person name="Yu Y."/>
            <person name="Du H."/>
            <person name="Qi M."/>
            <person name="Li Y."/>
            <person name="Yu H."/>
            <person name="Cui Y."/>
            <person name="Wang N."/>
            <person name="Chen C."/>
            <person name="Wu H."/>
            <person name="Zhao Y."/>
            <person name="Zhang J."/>
            <person name="Li Y."/>
            <person name="Zhou W."/>
            <person name="Zhang B."/>
            <person name="Hu W."/>
            <person name="Eijk M."/>
            <person name="Tang J."/>
            <person name="Witsenboer H."/>
            <person name="Zhao S."/>
            <person name="Li Z."/>
            <person name="Zhang A."/>
            <person name="Wang D."/>
            <person name="Liang C."/>
        </authorList>
    </citation>
    <scope>NUCLEOTIDE SEQUENCE [LARGE SCALE GENOMIC DNA]</scope>
    <source>
        <strain evidence="2">cv. G1812</strain>
    </source>
</reference>
<evidence type="ECO:0000256" key="1">
    <source>
        <dbReference type="SAM" id="MobiDB-lite"/>
    </source>
</evidence>
<evidence type="ECO:0000313" key="2">
    <source>
        <dbReference type="EnsemblPlants" id="TuG1812G0500005178.01.T01.cds293353"/>
    </source>
</evidence>